<organism evidence="1">
    <name type="scientific">uncultured Caudovirales phage</name>
    <dbReference type="NCBI Taxonomy" id="2100421"/>
    <lineage>
        <taxon>Viruses</taxon>
        <taxon>Duplodnaviria</taxon>
        <taxon>Heunggongvirae</taxon>
        <taxon>Uroviricota</taxon>
        <taxon>Caudoviricetes</taxon>
        <taxon>Peduoviridae</taxon>
        <taxon>Maltschvirus</taxon>
        <taxon>Maltschvirus maltsch</taxon>
    </lineage>
</organism>
<dbReference type="EMBL" id="MF417868">
    <property type="protein sequence ID" value="ASN67882.1"/>
    <property type="molecule type" value="Genomic_DNA"/>
</dbReference>
<evidence type="ECO:0000313" key="1">
    <source>
        <dbReference type="EMBL" id="ASN67882.1"/>
    </source>
</evidence>
<name>A0A2H4IZ88_9CAUD</name>
<gene>
    <name evidence="1" type="ORF">7AX1_56</name>
</gene>
<protein>
    <submittedName>
        <fullName evidence="1">Uncharacterized protein</fullName>
    </submittedName>
</protein>
<accession>A0A2H4IZ88</accession>
<reference evidence="1" key="1">
    <citation type="submission" date="2017-06" db="EMBL/GenBank/DDBJ databases">
        <title>Novel phages from South African skin metaviromes.</title>
        <authorList>
            <person name="van Zyl L.J."/>
            <person name="Abrahams Y."/>
            <person name="Stander E.A."/>
            <person name="Kirby B.M."/>
            <person name="Clavaud C."/>
            <person name="Farcet C."/>
            <person name="Breton L."/>
            <person name="Trindade M.I."/>
        </authorList>
    </citation>
    <scope>NUCLEOTIDE SEQUENCE</scope>
</reference>
<proteinExistence type="predicted"/>
<sequence length="112" mass="13346">MRTLTNEQIIELFEAEGVETTEDINEAIYILDDGQMISGMFFDGMRTEDHRIIEVLFDDIDRYTKDFWEQAHERTGMIQHVPETSFILIKQGQEPTEEQKQYFDMVEEVEEF</sequence>